<reference evidence="5 6" key="1">
    <citation type="submission" date="2016-03" db="EMBL/GenBank/DDBJ databases">
        <title>Cyphomyrmex costatus WGS genome.</title>
        <authorList>
            <person name="Nygaard S."/>
            <person name="Hu H."/>
            <person name="Boomsma J."/>
            <person name="Zhang G."/>
        </authorList>
    </citation>
    <scope>NUCLEOTIDE SEQUENCE [LARGE SCALE GENOMIC DNA]</scope>
    <source>
        <strain evidence="5">MS0001</strain>
        <tissue evidence="5">Whole body</tissue>
    </source>
</reference>
<dbReference type="Gene3D" id="3.40.395.10">
    <property type="entry name" value="Adenoviral Proteinase, Chain A"/>
    <property type="match status" value="1"/>
</dbReference>
<evidence type="ECO:0000259" key="4">
    <source>
        <dbReference type="PROSITE" id="PS50600"/>
    </source>
</evidence>
<comment type="similarity">
    <text evidence="1">Belongs to the peptidase C48 family.</text>
</comment>
<dbReference type="InterPro" id="IPR038765">
    <property type="entry name" value="Papain-like_cys_pep_sf"/>
</dbReference>
<proteinExistence type="inferred from homology"/>
<organism evidence="5 6">
    <name type="scientific">Cyphomyrmex costatus</name>
    <dbReference type="NCBI Taxonomy" id="456900"/>
    <lineage>
        <taxon>Eukaryota</taxon>
        <taxon>Metazoa</taxon>
        <taxon>Ecdysozoa</taxon>
        <taxon>Arthropoda</taxon>
        <taxon>Hexapoda</taxon>
        <taxon>Insecta</taxon>
        <taxon>Pterygota</taxon>
        <taxon>Neoptera</taxon>
        <taxon>Endopterygota</taxon>
        <taxon>Hymenoptera</taxon>
        <taxon>Apocrita</taxon>
        <taxon>Aculeata</taxon>
        <taxon>Formicoidea</taxon>
        <taxon>Formicidae</taxon>
        <taxon>Myrmicinae</taxon>
        <taxon>Cyphomyrmex</taxon>
    </lineage>
</organism>
<dbReference type="InterPro" id="IPR003653">
    <property type="entry name" value="Peptidase_C48_C"/>
</dbReference>
<evidence type="ECO:0000256" key="1">
    <source>
        <dbReference type="ARBA" id="ARBA00005234"/>
    </source>
</evidence>
<dbReference type="SUPFAM" id="SSF54001">
    <property type="entry name" value="Cysteine proteinases"/>
    <property type="match status" value="1"/>
</dbReference>
<dbReference type="GO" id="GO:0006508">
    <property type="term" value="P:proteolysis"/>
    <property type="evidence" value="ECO:0007669"/>
    <property type="project" value="UniProtKB-KW"/>
</dbReference>
<dbReference type="EMBL" id="KQ977835">
    <property type="protein sequence ID" value="KYM99387.1"/>
    <property type="molecule type" value="Genomic_DNA"/>
</dbReference>
<dbReference type="GO" id="GO:0008234">
    <property type="term" value="F:cysteine-type peptidase activity"/>
    <property type="evidence" value="ECO:0007669"/>
    <property type="project" value="InterPro"/>
</dbReference>
<evidence type="ECO:0000256" key="3">
    <source>
        <dbReference type="ARBA" id="ARBA00022801"/>
    </source>
</evidence>
<evidence type="ECO:0000313" key="5">
    <source>
        <dbReference type="EMBL" id="KYM99387.1"/>
    </source>
</evidence>
<dbReference type="AlphaFoldDB" id="A0A151IEY9"/>
<accession>A0A151IEY9</accession>
<feature type="domain" description="Ubiquitin-like protease family profile" evidence="4">
    <location>
        <begin position="1"/>
        <end position="157"/>
    </location>
</feature>
<dbReference type="Proteomes" id="UP000078542">
    <property type="component" value="Unassembled WGS sequence"/>
</dbReference>
<gene>
    <name evidence="5" type="ORF">ALC62_09889</name>
</gene>
<keyword evidence="3" id="KW-0378">Hydrolase</keyword>
<keyword evidence="6" id="KW-1185">Reference proteome</keyword>
<dbReference type="STRING" id="456900.A0A151IEY9"/>
<keyword evidence="2 5" id="KW-0645">Protease</keyword>
<dbReference type="Pfam" id="PF02902">
    <property type="entry name" value="Peptidase_C48"/>
    <property type="match status" value="1"/>
</dbReference>
<dbReference type="PROSITE" id="PS50600">
    <property type="entry name" value="ULP_PROTEASE"/>
    <property type="match status" value="1"/>
</dbReference>
<protein>
    <submittedName>
        <fullName evidence="5">Sentrin-specific protease 1</fullName>
    </submittedName>
</protein>
<evidence type="ECO:0000256" key="2">
    <source>
        <dbReference type="ARBA" id="ARBA00022670"/>
    </source>
</evidence>
<sequence length="177" mass="20321">MPFQSAEQFLDDVIINEFFTLLPGIAKSIKFSLLCFDTHFCESLLTRGFVSIGYKKWATRNTVWDYPVWLIPVNFAVHWTILIVIHSRQSIVYLDSLHGNPNEKILNGICNFIQENISMSLWDEWTLYTPRDIPSQIINNDVGGNCEMHVCTWAYIIASGSYTKFSEDDMSAARKGI</sequence>
<evidence type="ECO:0000313" key="6">
    <source>
        <dbReference type="Proteomes" id="UP000078542"/>
    </source>
</evidence>
<name>A0A151IEY9_9HYME</name>